<organism evidence="11 12">
    <name type="scientific">Terfezia boudieri ATCC MYA-4762</name>
    <dbReference type="NCBI Taxonomy" id="1051890"/>
    <lineage>
        <taxon>Eukaryota</taxon>
        <taxon>Fungi</taxon>
        <taxon>Dikarya</taxon>
        <taxon>Ascomycota</taxon>
        <taxon>Pezizomycotina</taxon>
        <taxon>Pezizomycetes</taxon>
        <taxon>Pezizales</taxon>
        <taxon>Pezizaceae</taxon>
        <taxon>Terfezia</taxon>
    </lineage>
</organism>
<keyword evidence="5" id="KW-0067">ATP-binding</keyword>
<evidence type="ECO:0000256" key="6">
    <source>
        <dbReference type="ARBA" id="ARBA00023242"/>
    </source>
</evidence>
<dbReference type="InterPro" id="IPR020796">
    <property type="entry name" value="ORC5"/>
</dbReference>
<dbReference type="AlphaFoldDB" id="A0A3N4LZ23"/>
<dbReference type="PANTHER" id="PTHR12705:SF0">
    <property type="entry name" value="ORIGIN RECOGNITION COMPLEX SUBUNIT 5"/>
    <property type="match status" value="1"/>
</dbReference>
<evidence type="ECO:0000256" key="4">
    <source>
        <dbReference type="ARBA" id="ARBA00022741"/>
    </source>
</evidence>
<dbReference type="InParanoid" id="A0A3N4LZ23"/>
<keyword evidence="4" id="KW-0547">Nucleotide-binding</keyword>
<evidence type="ECO:0000256" key="5">
    <source>
        <dbReference type="ARBA" id="ARBA00022840"/>
    </source>
</evidence>
<dbReference type="STRING" id="1051890.A0A3N4LZ23"/>
<evidence type="ECO:0000259" key="10">
    <source>
        <dbReference type="Pfam" id="PF21639"/>
    </source>
</evidence>
<evidence type="ECO:0000313" key="12">
    <source>
        <dbReference type="Proteomes" id="UP000267821"/>
    </source>
</evidence>
<dbReference type="GO" id="GO:0006270">
    <property type="term" value="P:DNA replication initiation"/>
    <property type="evidence" value="ECO:0007669"/>
    <property type="project" value="TreeGrafter"/>
</dbReference>
<dbReference type="OrthoDB" id="365981at2759"/>
<dbReference type="Pfam" id="PF14630">
    <property type="entry name" value="ORC5_C"/>
    <property type="match status" value="1"/>
</dbReference>
<dbReference type="SUPFAM" id="SSF52540">
    <property type="entry name" value="P-loop containing nucleoside triphosphate hydrolases"/>
    <property type="match status" value="1"/>
</dbReference>
<accession>A0A3N4LZ23</accession>
<evidence type="ECO:0000259" key="8">
    <source>
        <dbReference type="Pfam" id="PF13191"/>
    </source>
</evidence>
<feature type="compositionally biased region" description="Gly residues" evidence="7">
    <location>
        <begin position="394"/>
        <end position="403"/>
    </location>
</feature>
<evidence type="ECO:0000256" key="3">
    <source>
        <dbReference type="ARBA" id="ARBA00022705"/>
    </source>
</evidence>
<feature type="domain" description="ORC5 lid" evidence="10">
    <location>
        <begin position="244"/>
        <end position="303"/>
    </location>
</feature>
<feature type="domain" description="Origin recognition complex subunit 5 C-terminal" evidence="9">
    <location>
        <begin position="355"/>
        <end position="496"/>
    </location>
</feature>
<name>A0A3N4LZ23_9PEZI</name>
<dbReference type="Pfam" id="PF13191">
    <property type="entry name" value="AAA_16"/>
    <property type="match status" value="1"/>
</dbReference>
<keyword evidence="6" id="KW-0539">Nucleus</keyword>
<gene>
    <name evidence="11" type="ORF">L211DRAFT_838820</name>
</gene>
<dbReference type="GO" id="GO:0003688">
    <property type="term" value="F:DNA replication origin binding"/>
    <property type="evidence" value="ECO:0007669"/>
    <property type="project" value="TreeGrafter"/>
</dbReference>
<dbReference type="PANTHER" id="PTHR12705">
    <property type="entry name" value="ORIGIN RECOGNITION COMPLEX SUBUNIT 5"/>
    <property type="match status" value="1"/>
</dbReference>
<evidence type="ECO:0000259" key="9">
    <source>
        <dbReference type="Pfam" id="PF14630"/>
    </source>
</evidence>
<dbReference type="InterPro" id="IPR027417">
    <property type="entry name" value="P-loop_NTPase"/>
</dbReference>
<keyword evidence="3" id="KW-0235">DNA replication</keyword>
<keyword evidence="12" id="KW-1185">Reference proteome</keyword>
<comment type="subcellular location">
    <subcellularLocation>
        <location evidence="1">Nucleus</location>
    </subcellularLocation>
</comment>
<reference evidence="11 12" key="1">
    <citation type="journal article" date="2018" name="Nat. Ecol. Evol.">
        <title>Pezizomycetes genomes reveal the molecular basis of ectomycorrhizal truffle lifestyle.</title>
        <authorList>
            <person name="Murat C."/>
            <person name="Payen T."/>
            <person name="Noel B."/>
            <person name="Kuo A."/>
            <person name="Morin E."/>
            <person name="Chen J."/>
            <person name="Kohler A."/>
            <person name="Krizsan K."/>
            <person name="Balestrini R."/>
            <person name="Da Silva C."/>
            <person name="Montanini B."/>
            <person name="Hainaut M."/>
            <person name="Levati E."/>
            <person name="Barry K.W."/>
            <person name="Belfiori B."/>
            <person name="Cichocki N."/>
            <person name="Clum A."/>
            <person name="Dockter R.B."/>
            <person name="Fauchery L."/>
            <person name="Guy J."/>
            <person name="Iotti M."/>
            <person name="Le Tacon F."/>
            <person name="Lindquist E.A."/>
            <person name="Lipzen A."/>
            <person name="Malagnac F."/>
            <person name="Mello A."/>
            <person name="Molinier V."/>
            <person name="Miyauchi S."/>
            <person name="Poulain J."/>
            <person name="Riccioni C."/>
            <person name="Rubini A."/>
            <person name="Sitrit Y."/>
            <person name="Splivallo R."/>
            <person name="Traeger S."/>
            <person name="Wang M."/>
            <person name="Zifcakova L."/>
            <person name="Wipf D."/>
            <person name="Zambonelli A."/>
            <person name="Paolocci F."/>
            <person name="Nowrousian M."/>
            <person name="Ottonello S."/>
            <person name="Baldrian P."/>
            <person name="Spatafora J.W."/>
            <person name="Henrissat B."/>
            <person name="Nagy L.G."/>
            <person name="Aury J.M."/>
            <person name="Wincker P."/>
            <person name="Grigoriev I.V."/>
            <person name="Bonfante P."/>
            <person name="Martin F.M."/>
        </authorList>
    </citation>
    <scope>NUCLEOTIDE SEQUENCE [LARGE SCALE GENOMIC DNA]</scope>
    <source>
        <strain evidence="11 12">ATCC MYA-4762</strain>
    </source>
</reference>
<dbReference type="EMBL" id="ML121547">
    <property type="protein sequence ID" value="RPB23305.1"/>
    <property type="molecule type" value="Genomic_DNA"/>
</dbReference>
<sequence>MEALITSIDSKYPCRTLQLRQLSALLDPDLPSPSSIILYGLEATGKSLLTKALLDASETTYSWVACHECITARHLTERIASQVKDAVREKEDGQLEKDVLGMRAENINALVVVLGKILGTRGRGGNGDGDDVEVEKKHVLVLDRIDRQREATPISLAGLARLGEIIPRLTTIFILSVPSPRLLSTSSIPHIHFPPYTKDELIHILSLTPLRLNIPRSRPPSRPPSPDSLAANDQADLVEDLFVYTRFLGTIWESLAKSTSRNILQFKSIADKMWDEFVEPIRSGEYGTRNFSQLYVRQRDMFRVERHILDEVVPSNTTTTTTTTSFSGATAATTTSSAAAAIIPQDMMAKATHDLPHYSKLLLLASYLASYNPSRLDVQFFTKASDKRKRRRGGGATGAGGGRKNQVRKIQRRLLGPQPFLLERMLAIFHAIVPDPVASSVDLQTQIATLTSLRLLVRASASGDPLEAGGKWRVNVGWEYIRGLARSVKFEVEGFLAEV</sequence>
<feature type="domain" description="Orc1-like AAA ATPase" evidence="8">
    <location>
        <begin position="13"/>
        <end position="169"/>
    </location>
</feature>
<dbReference type="InterPro" id="IPR047088">
    <property type="entry name" value="ORC5_C"/>
</dbReference>
<dbReference type="Proteomes" id="UP000267821">
    <property type="component" value="Unassembled WGS sequence"/>
</dbReference>
<proteinExistence type="inferred from homology"/>
<dbReference type="Gene3D" id="3.40.50.300">
    <property type="entry name" value="P-loop containing nucleotide triphosphate hydrolases"/>
    <property type="match status" value="1"/>
</dbReference>
<dbReference type="InterPro" id="IPR041664">
    <property type="entry name" value="AAA_16"/>
</dbReference>
<dbReference type="InterPro" id="IPR048866">
    <property type="entry name" value="ORC5_lid"/>
</dbReference>
<dbReference type="FunCoup" id="A0A3N4LZ23">
    <property type="interactions" value="838"/>
</dbReference>
<evidence type="ECO:0000256" key="1">
    <source>
        <dbReference type="ARBA" id="ARBA00004123"/>
    </source>
</evidence>
<evidence type="ECO:0000256" key="7">
    <source>
        <dbReference type="SAM" id="MobiDB-lite"/>
    </source>
</evidence>
<comment type="similarity">
    <text evidence="2">Belongs to the ORC5 family.</text>
</comment>
<dbReference type="Pfam" id="PF21639">
    <property type="entry name" value="ORC5_lid"/>
    <property type="match status" value="1"/>
</dbReference>
<feature type="region of interest" description="Disordered" evidence="7">
    <location>
        <begin position="387"/>
        <end position="406"/>
    </location>
</feature>
<evidence type="ECO:0000313" key="11">
    <source>
        <dbReference type="EMBL" id="RPB23305.1"/>
    </source>
</evidence>
<evidence type="ECO:0000256" key="2">
    <source>
        <dbReference type="ARBA" id="ARBA00006269"/>
    </source>
</evidence>
<dbReference type="GO" id="GO:0005664">
    <property type="term" value="C:nuclear origin of replication recognition complex"/>
    <property type="evidence" value="ECO:0007669"/>
    <property type="project" value="TreeGrafter"/>
</dbReference>
<protein>
    <submittedName>
        <fullName evidence="11">Uncharacterized protein</fullName>
    </submittedName>
</protein>